<dbReference type="EMBL" id="BK015770">
    <property type="protein sequence ID" value="DAE24174.1"/>
    <property type="molecule type" value="Genomic_DNA"/>
</dbReference>
<reference evidence="1" key="1">
    <citation type="journal article" date="2021" name="Proc. Natl. Acad. Sci. U.S.A.">
        <title>A Catalog of Tens of Thousands of Viruses from Human Metagenomes Reveals Hidden Associations with Chronic Diseases.</title>
        <authorList>
            <person name="Tisza M.J."/>
            <person name="Buck C.B."/>
        </authorList>
    </citation>
    <scope>NUCLEOTIDE SEQUENCE</scope>
    <source>
        <strain evidence="1">CtNZz8</strain>
    </source>
</reference>
<protein>
    <submittedName>
        <fullName evidence="1">Uncharacterized protein</fullName>
    </submittedName>
</protein>
<evidence type="ECO:0000313" key="1">
    <source>
        <dbReference type="EMBL" id="DAE24174.1"/>
    </source>
</evidence>
<name>A0A8S5QYA6_9CAUD</name>
<proteinExistence type="predicted"/>
<sequence length="36" mass="3817">MVVILLGKEAEACALLLARWSCAGSNVRQQRAAVTS</sequence>
<organism evidence="1">
    <name type="scientific">Caudovirales sp. ctNZz8</name>
    <dbReference type="NCBI Taxonomy" id="2826772"/>
    <lineage>
        <taxon>Viruses</taxon>
        <taxon>Duplodnaviria</taxon>
        <taxon>Heunggongvirae</taxon>
        <taxon>Uroviricota</taxon>
        <taxon>Caudoviricetes</taxon>
    </lineage>
</organism>
<accession>A0A8S5QYA6</accession>